<dbReference type="PROSITE" id="PS00018">
    <property type="entry name" value="EF_HAND_1"/>
    <property type="match status" value="1"/>
</dbReference>
<organism evidence="1 2">
    <name type="scientific">Sulfurimonas aquatica</name>
    <dbReference type="NCBI Taxonomy" id="2672570"/>
    <lineage>
        <taxon>Bacteria</taxon>
        <taxon>Pseudomonadati</taxon>
        <taxon>Campylobacterota</taxon>
        <taxon>Epsilonproteobacteria</taxon>
        <taxon>Campylobacterales</taxon>
        <taxon>Sulfurimonadaceae</taxon>
        <taxon>Sulfurimonas</taxon>
    </lineage>
</organism>
<evidence type="ECO:0000313" key="2">
    <source>
        <dbReference type="Proteomes" id="UP000671852"/>
    </source>
</evidence>
<reference evidence="1" key="1">
    <citation type="submission" date="2019-11" db="EMBL/GenBank/DDBJ databases">
        <authorList>
            <person name="Kojima H."/>
        </authorList>
    </citation>
    <scope>NUCLEOTIDE SEQUENCE</scope>
    <source>
        <strain evidence="1">H1576</strain>
    </source>
</reference>
<dbReference type="EMBL" id="CP046072">
    <property type="protein sequence ID" value="QSZ42008.1"/>
    <property type="molecule type" value="Genomic_DNA"/>
</dbReference>
<evidence type="ECO:0008006" key="3">
    <source>
        <dbReference type="Google" id="ProtNLM"/>
    </source>
</evidence>
<dbReference type="PROSITE" id="PS51257">
    <property type="entry name" value="PROKAR_LIPOPROTEIN"/>
    <property type="match status" value="1"/>
</dbReference>
<sequence length="448" mass="47754">MKIEKNMKIGMSLALVTVLSLGVTGCTSDSNDSAPGTDVVVERGKVFGANVTDSSSPAQVATQKSRQNVYTFTNEPVYPVLVNGGWIDVNDDGVMDLNDVKLDIEMRSYTTTVTPVTTFIADANETIRDSKLNDLVARLNANGVGEAGSVTAEDLLKVPSKAPRDVFVVANAIYKDMKENSNALPDENAVLTQFGTIDSSLGADATAKDFEVKVIGDLVTNKNVFAVNNSEIALFNKDILGLVSTLETAILQNNITGIDNIFDNSVFKDDYTVDVIFQPGGTPNVYNWSVVGNVLTVEMMDGDKEVFTFDSQTPTNGSSVTHVGYYGDTMQDYGSTTIALTTPTVVTPDASTNTSVNLSGYSSIIIYKNISQPIADSLLSGFSNNSGFKSENTTASCTDFGFTNPTVTANVKVYTIIDGLNSRSCSEADYANQVGTSGNANILAYYGN</sequence>
<proteinExistence type="predicted"/>
<evidence type="ECO:0000313" key="1">
    <source>
        <dbReference type="EMBL" id="QSZ42008.1"/>
    </source>
</evidence>
<reference evidence="1" key="2">
    <citation type="submission" date="2021-04" db="EMBL/GenBank/DDBJ databases">
        <title>Isolation and characterization of a novel species of the genus Sulfurimonas.</title>
        <authorList>
            <person name="Fukui M."/>
        </authorList>
    </citation>
    <scope>NUCLEOTIDE SEQUENCE</scope>
    <source>
        <strain evidence="1">H1576</strain>
    </source>
</reference>
<name>A0A975GD57_9BACT</name>
<accession>A0A975GD57</accession>
<dbReference type="AlphaFoldDB" id="A0A975GD57"/>
<dbReference type="Proteomes" id="UP000671852">
    <property type="component" value="Chromosome"/>
</dbReference>
<protein>
    <recommendedName>
        <fullName evidence="3">Lipoprotein</fullName>
    </recommendedName>
</protein>
<gene>
    <name evidence="1" type="ORF">GJV85_07765</name>
</gene>
<keyword evidence="2" id="KW-1185">Reference proteome</keyword>
<dbReference type="RefSeq" id="WP_207560825.1">
    <property type="nucleotide sequence ID" value="NZ_CP046072.1"/>
</dbReference>
<dbReference type="InterPro" id="IPR018247">
    <property type="entry name" value="EF_Hand_1_Ca_BS"/>
</dbReference>
<dbReference type="KEGG" id="saqt:GJV85_07765"/>